<gene>
    <name evidence="1" type="primary">panC</name>
    <name evidence="1" type="ORF">WKI47_12235</name>
</gene>
<keyword evidence="1" id="KW-0436">Ligase</keyword>
<evidence type="ECO:0000313" key="2">
    <source>
        <dbReference type="Proteomes" id="UP001380953"/>
    </source>
</evidence>
<evidence type="ECO:0000313" key="1">
    <source>
        <dbReference type="EMBL" id="MEJ8304667.1"/>
    </source>
</evidence>
<keyword evidence="2" id="KW-1185">Reference proteome</keyword>
<comment type="caution">
    <text evidence="1">The sequence shown here is derived from an EMBL/GenBank/DDBJ whole genome shotgun (WGS) entry which is preliminary data.</text>
</comment>
<protein>
    <submittedName>
        <fullName evidence="1">Pantoate--beta-alanine ligase</fullName>
        <ecNumber evidence="1">6.3.2.1</ecNumber>
    </submittedName>
</protein>
<proteinExistence type="predicted"/>
<name>A0ACC6PCQ5_9BACL</name>
<accession>A0ACC6PCQ5</accession>
<reference evidence="1" key="1">
    <citation type="submission" date="2024-03" db="EMBL/GenBank/DDBJ databases">
        <title>Whole genome sequecning of epiphytes from Marcgravia umbellata leaves.</title>
        <authorList>
            <person name="Kumar G."/>
            <person name="Savka M.A."/>
        </authorList>
    </citation>
    <scope>NUCLEOTIDE SEQUENCE</scope>
    <source>
        <strain evidence="1">RIT_BL5</strain>
    </source>
</reference>
<sequence>MKIAKTIAEVRSVIAELRKERSSSASGDKVGFVPTMGYLHEGHASLLRRSRQESGISVLSIFVNPIQFGPNEDLDRYPRSEEADLKLAEREGVDVVFLPSVEEMYPEERKTTVTVTGISERLCGASRPGHFDGVATVVSKLFNIVKPDQAFFGAKDAQQVAVLQKMVNDLNMDIEIIPCPIIREEDGLALSSRNVYLSEEQRREALVLSRSLRAAALRIESDAAVTPGQVIAEVTTAIQQSPLAEIDYVDLLTFPNLEPLDEQGGFSKLRVSEGSVILALAVKFGSTRLIDNTIMKLKEVPLHV</sequence>
<organism evidence="1 2">
    <name type="scientific">Saccharibacillus sacchari</name>
    <dbReference type="NCBI Taxonomy" id="456493"/>
    <lineage>
        <taxon>Bacteria</taxon>
        <taxon>Bacillati</taxon>
        <taxon>Bacillota</taxon>
        <taxon>Bacilli</taxon>
        <taxon>Bacillales</taxon>
        <taxon>Paenibacillaceae</taxon>
        <taxon>Saccharibacillus</taxon>
    </lineage>
</organism>
<dbReference type="EMBL" id="JBBKAR010000033">
    <property type="protein sequence ID" value="MEJ8304667.1"/>
    <property type="molecule type" value="Genomic_DNA"/>
</dbReference>
<dbReference type="Proteomes" id="UP001380953">
    <property type="component" value="Unassembled WGS sequence"/>
</dbReference>
<dbReference type="EC" id="6.3.2.1" evidence="1"/>